<proteinExistence type="predicted"/>
<dbReference type="AlphaFoldDB" id="A0AAJ8BQY4"/>
<gene>
    <name evidence="1" type="ORF">An09g02170</name>
</gene>
<dbReference type="VEuPathDB" id="FungiDB:An09g02170"/>
<accession>A0AAJ8BQY4</accession>
<dbReference type="RefSeq" id="XP_059601318.1">
    <property type="nucleotide sequence ID" value="XM_059749642.1"/>
</dbReference>
<evidence type="ECO:0000313" key="1">
    <source>
        <dbReference type="RefSeq" id="XP_059601318.1"/>
    </source>
</evidence>
<reference evidence="1" key="1">
    <citation type="submission" date="2025-02" db="EMBL/GenBank/DDBJ databases">
        <authorList>
            <consortium name="NCBI Genome Project"/>
        </authorList>
    </citation>
    <scope>NUCLEOTIDE SEQUENCE</scope>
</reference>
<sequence>MLVPRLFFTCERGGVLATGGTKCGTVRDIRRRSALSSEIGEVGRGWVHGLMVSVYLGQAGIFGEWVHVGSALQGSCSELFDLLRSAVAQ</sequence>
<dbReference type="GeneID" id="84591969"/>
<protein>
    <submittedName>
        <fullName evidence="1">Uncharacterized protein</fullName>
    </submittedName>
</protein>
<organism evidence="1">
    <name type="scientific">Aspergillus niger</name>
    <dbReference type="NCBI Taxonomy" id="5061"/>
    <lineage>
        <taxon>Eukaryota</taxon>
        <taxon>Fungi</taxon>
        <taxon>Dikarya</taxon>
        <taxon>Ascomycota</taxon>
        <taxon>Pezizomycotina</taxon>
        <taxon>Eurotiomycetes</taxon>
        <taxon>Eurotiomycetidae</taxon>
        <taxon>Eurotiales</taxon>
        <taxon>Aspergillaceae</taxon>
        <taxon>Aspergillus</taxon>
        <taxon>Aspergillus subgen. Circumdati</taxon>
    </lineage>
</organism>
<dbReference type="KEGG" id="ang:An09g02170"/>
<name>A0AAJ8BQY4_ASPNG</name>
<reference evidence="1" key="2">
    <citation type="submission" date="2025-08" db="UniProtKB">
        <authorList>
            <consortium name="RefSeq"/>
        </authorList>
    </citation>
    <scope>IDENTIFICATION</scope>
</reference>